<evidence type="ECO:0000313" key="6">
    <source>
        <dbReference type="EMBL" id="GIO25444.1"/>
    </source>
</evidence>
<accession>A0A919X4C9</accession>
<dbReference type="Pfam" id="PF00005">
    <property type="entry name" value="ABC_tran"/>
    <property type="match status" value="1"/>
</dbReference>
<dbReference type="PROSITE" id="PS50893">
    <property type="entry name" value="ABC_TRANSPORTER_2"/>
    <property type="match status" value="1"/>
</dbReference>
<dbReference type="InterPro" id="IPR003439">
    <property type="entry name" value="ABC_transporter-like_ATP-bd"/>
</dbReference>
<gene>
    <name evidence="6" type="ORF">J43TS3_00550</name>
</gene>
<dbReference type="SUPFAM" id="SSF52540">
    <property type="entry name" value="P-loop containing nucleoside triphosphate hydrolases"/>
    <property type="match status" value="1"/>
</dbReference>
<feature type="domain" description="ABC transporter" evidence="5">
    <location>
        <begin position="2"/>
        <end position="240"/>
    </location>
</feature>
<evidence type="ECO:0000256" key="4">
    <source>
        <dbReference type="ARBA" id="ARBA00022840"/>
    </source>
</evidence>
<protein>
    <submittedName>
        <fullName evidence="6">ABC transporter ATP-binding protein</fullName>
    </submittedName>
</protein>
<comment type="similarity">
    <text evidence="1">Belongs to the ABC transporter superfamily.</text>
</comment>
<dbReference type="Gene3D" id="3.40.50.300">
    <property type="entry name" value="P-loop containing nucleotide triphosphate hydrolases"/>
    <property type="match status" value="1"/>
</dbReference>
<dbReference type="InterPro" id="IPR003593">
    <property type="entry name" value="AAA+_ATPase"/>
</dbReference>
<dbReference type="InterPro" id="IPR017911">
    <property type="entry name" value="MacB-like_ATP-bd"/>
</dbReference>
<dbReference type="CDD" id="cd03255">
    <property type="entry name" value="ABC_MJ0796_LolCDE_FtsE"/>
    <property type="match status" value="1"/>
</dbReference>
<dbReference type="PANTHER" id="PTHR42798:SF7">
    <property type="entry name" value="ALPHA-D-RIBOSE 1-METHYLPHOSPHONATE 5-TRIPHOSPHATE SYNTHASE SUBUNIT PHNL"/>
    <property type="match status" value="1"/>
</dbReference>
<dbReference type="PROSITE" id="PS00211">
    <property type="entry name" value="ABC_TRANSPORTER_1"/>
    <property type="match status" value="1"/>
</dbReference>
<keyword evidence="4 6" id="KW-0067">ATP-binding</keyword>
<evidence type="ECO:0000259" key="5">
    <source>
        <dbReference type="PROSITE" id="PS50893"/>
    </source>
</evidence>
<evidence type="ECO:0000256" key="2">
    <source>
        <dbReference type="ARBA" id="ARBA00022448"/>
    </source>
</evidence>
<dbReference type="GO" id="GO:0022857">
    <property type="term" value="F:transmembrane transporter activity"/>
    <property type="evidence" value="ECO:0007669"/>
    <property type="project" value="UniProtKB-ARBA"/>
</dbReference>
<dbReference type="Proteomes" id="UP000676917">
    <property type="component" value="Unassembled WGS sequence"/>
</dbReference>
<name>A0A919X4C9_9BACI</name>
<evidence type="ECO:0000256" key="1">
    <source>
        <dbReference type="ARBA" id="ARBA00005417"/>
    </source>
</evidence>
<dbReference type="GO" id="GO:0098796">
    <property type="term" value="C:membrane protein complex"/>
    <property type="evidence" value="ECO:0007669"/>
    <property type="project" value="UniProtKB-ARBA"/>
</dbReference>
<dbReference type="RefSeq" id="WP_212918999.1">
    <property type="nucleotide sequence ID" value="NZ_BORP01000001.1"/>
</dbReference>
<dbReference type="SMART" id="SM00382">
    <property type="entry name" value="AAA"/>
    <property type="match status" value="1"/>
</dbReference>
<keyword evidence="7" id="KW-1185">Reference proteome</keyword>
<dbReference type="FunFam" id="3.40.50.300:FF:000032">
    <property type="entry name" value="Export ABC transporter ATP-binding protein"/>
    <property type="match status" value="1"/>
</dbReference>
<evidence type="ECO:0000256" key="3">
    <source>
        <dbReference type="ARBA" id="ARBA00022741"/>
    </source>
</evidence>
<dbReference type="GO" id="GO:0005524">
    <property type="term" value="F:ATP binding"/>
    <property type="evidence" value="ECO:0007669"/>
    <property type="project" value="UniProtKB-KW"/>
</dbReference>
<dbReference type="InterPro" id="IPR027417">
    <property type="entry name" value="P-loop_NTPase"/>
</dbReference>
<organism evidence="6 7">
    <name type="scientific">Ornithinibacillus bavariensis</name>
    <dbReference type="NCBI Taxonomy" id="545502"/>
    <lineage>
        <taxon>Bacteria</taxon>
        <taxon>Bacillati</taxon>
        <taxon>Bacillota</taxon>
        <taxon>Bacilli</taxon>
        <taxon>Bacillales</taxon>
        <taxon>Bacillaceae</taxon>
        <taxon>Ornithinibacillus</taxon>
    </lineage>
</organism>
<reference evidence="6" key="1">
    <citation type="submission" date="2021-03" db="EMBL/GenBank/DDBJ databases">
        <title>Antimicrobial resistance genes in bacteria isolated from Japanese honey, and their potential for conferring macrolide and lincosamide resistance in the American foulbrood pathogen Paenibacillus larvae.</title>
        <authorList>
            <person name="Okamoto M."/>
            <person name="Kumagai M."/>
            <person name="Kanamori H."/>
            <person name="Takamatsu D."/>
        </authorList>
    </citation>
    <scope>NUCLEOTIDE SEQUENCE</scope>
    <source>
        <strain evidence="6">J43TS3</strain>
    </source>
</reference>
<sequence>MLKIKKVGKVYEGKVAYRALTDIDLEVEKGEFVAIMGPSGSGKTTLLNIISTIDEPTAGVVEIDGKSPHQLKKNELAKFRRQELGFIFQDFNLLHTLTVEENIVLPLTLDGARIKEMKEKASTIAEKLGIGAIMNKRTYEISGGQAQRVAIARAMIHEPKLLLADEPTGNLDSKASKDVMEMLVSINEKEQTSLLMVTHDPQAASYSDRVIFIRDGKLHSEIHHGESRQAFFQKIIDMLSLMGGDGNDLSSVRV</sequence>
<dbReference type="EMBL" id="BORP01000001">
    <property type="protein sequence ID" value="GIO25444.1"/>
    <property type="molecule type" value="Genomic_DNA"/>
</dbReference>
<dbReference type="AlphaFoldDB" id="A0A919X4C9"/>
<dbReference type="InterPro" id="IPR017871">
    <property type="entry name" value="ABC_transporter-like_CS"/>
</dbReference>
<dbReference type="PANTHER" id="PTHR42798">
    <property type="entry name" value="LIPOPROTEIN-RELEASING SYSTEM ATP-BINDING PROTEIN LOLD"/>
    <property type="match status" value="1"/>
</dbReference>
<keyword evidence="2" id="KW-0813">Transport</keyword>
<evidence type="ECO:0000313" key="7">
    <source>
        <dbReference type="Proteomes" id="UP000676917"/>
    </source>
</evidence>
<proteinExistence type="inferred from homology"/>
<comment type="caution">
    <text evidence="6">The sequence shown here is derived from an EMBL/GenBank/DDBJ whole genome shotgun (WGS) entry which is preliminary data.</text>
</comment>
<dbReference type="GO" id="GO:0016887">
    <property type="term" value="F:ATP hydrolysis activity"/>
    <property type="evidence" value="ECO:0007669"/>
    <property type="project" value="InterPro"/>
</dbReference>
<keyword evidence="3" id="KW-0547">Nucleotide-binding</keyword>